<evidence type="ECO:0000313" key="2">
    <source>
        <dbReference type="EMBL" id="MCA5006002.1"/>
    </source>
</evidence>
<proteinExistence type="predicted"/>
<evidence type="ECO:0008006" key="4">
    <source>
        <dbReference type="Google" id="ProtNLM"/>
    </source>
</evidence>
<feature type="transmembrane region" description="Helical" evidence="1">
    <location>
        <begin position="16"/>
        <end position="33"/>
    </location>
</feature>
<reference evidence="2" key="1">
    <citation type="submission" date="2020-10" db="EMBL/GenBank/DDBJ databases">
        <authorList>
            <person name="Lu T."/>
            <person name="Wang Q."/>
            <person name="Han X."/>
        </authorList>
    </citation>
    <scope>NUCLEOTIDE SEQUENCE</scope>
    <source>
        <strain evidence="2">WQ 366</strain>
    </source>
</reference>
<evidence type="ECO:0000313" key="3">
    <source>
        <dbReference type="Proteomes" id="UP001165302"/>
    </source>
</evidence>
<evidence type="ECO:0000256" key="1">
    <source>
        <dbReference type="SAM" id="Phobius"/>
    </source>
</evidence>
<name>A0ABS7Z8V8_9SPHI</name>
<comment type="caution">
    <text evidence="2">The sequence shown here is derived from an EMBL/GenBank/DDBJ whole genome shotgun (WGS) entry which is preliminary data.</text>
</comment>
<dbReference type="EMBL" id="JADEYP010000025">
    <property type="protein sequence ID" value="MCA5006002.1"/>
    <property type="molecule type" value="Genomic_DNA"/>
</dbReference>
<keyword evidence="1" id="KW-1133">Transmembrane helix</keyword>
<keyword evidence="1" id="KW-0472">Membrane</keyword>
<organism evidence="2 3">
    <name type="scientific">Sphingobacterium bovistauri</name>
    <dbReference type="NCBI Taxonomy" id="2781959"/>
    <lineage>
        <taxon>Bacteria</taxon>
        <taxon>Pseudomonadati</taxon>
        <taxon>Bacteroidota</taxon>
        <taxon>Sphingobacteriia</taxon>
        <taxon>Sphingobacteriales</taxon>
        <taxon>Sphingobacteriaceae</taxon>
        <taxon>Sphingobacterium</taxon>
    </lineage>
</organism>
<dbReference type="RefSeq" id="WP_225554282.1">
    <property type="nucleotide sequence ID" value="NZ_JADEYP010000025.1"/>
</dbReference>
<protein>
    <recommendedName>
        <fullName evidence="4">YcxB-like protein</fullName>
    </recommendedName>
</protein>
<sequence length="144" mass="16950">MIEQVFQINTLHRGRYMLSFFSLLILAGIISSQVPVSEISKIIFILFTIPIILYLSVRWSKRTSNWTLTDEELIVKFDNKTDIFKINEIDHIKSLTRSGGNLFVIHFNKKSPKRYWRNKLFSSDDDNLDLHHALTAHAVEYYKM</sequence>
<feature type="transmembrane region" description="Helical" evidence="1">
    <location>
        <begin position="39"/>
        <end position="57"/>
    </location>
</feature>
<keyword evidence="1" id="KW-0812">Transmembrane</keyword>
<dbReference type="Proteomes" id="UP001165302">
    <property type="component" value="Unassembled WGS sequence"/>
</dbReference>
<keyword evidence="3" id="KW-1185">Reference proteome</keyword>
<gene>
    <name evidence="2" type="ORF">IPZ78_12665</name>
</gene>
<accession>A0ABS7Z8V8</accession>